<feature type="transmembrane region" description="Helical" evidence="8">
    <location>
        <begin position="248"/>
        <end position="267"/>
    </location>
</feature>
<feature type="domain" description="Major facilitator superfamily (MFS) profile" evidence="9">
    <location>
        <begin position="56"/>
        <end position="512"/>
    </location>
</feature>
<dbReference type="InterPro" id="IPR020846">
    <property type="entry name" value="MFS_dom"/>
</dbReference>
<reference evidence="10 11" key="1">
    <citation type="submission" date="2024-04" db="EMBL/GenBank/DDBJ databases">
        <title>The reference genome of an endangered Asteraceae, Deinandra increscens subsp. villosa, native to the Central Coast of California.</title>
        <authorList>
            <person name="Guilliams M."/>
            <person name="Hasenstab-Lehman K."/>
            <person name="Meyer R."/>
            <person name="Mcevoy S."/>
        </authorList>
    </citation>
    <scope>NUCLEOTIDE SEQUENCE [LARGE SCALE GENOMIC DNA]</scope>
    <source>
        <tissue evidence="10">Leaf</tissue>
    </source>
</reference>
<dbReference type="PROSITE" id="PS00216">
    <property type="entry name" value="SUGAR_TRANSPORT_1"/>
    <property type="match status" value="1"/>
</dbReference>
<dbReference type="SUPFAM" id="SSF103473">
    <property type="entry name" value="MFS general substrate transporter"/>
    <property type="match status" value="1"/>
</dbReference>
<comment type="caution">
    <text evidence="10">The sequence shown here is derived from an EMBL/GenBank/DDBJ whole genome shotgun (WGS) entry which is preliminary data.</text>
</comment>
<evidence type="ECO:0000256" key="3">
    <source>
        <dbReference type="ARBA" id="ARBA00022692"/>
    </source>
</evidence>
<dbReference type="EMBL" id="JBCNJP010000024">
    <property type="protein sequence ID" value="KAK9057019.1"/>
    <property type="molecule type" value="Genomic_DNA"/>
</dbReference>
<evidence type="ECO:0000256" key="5">
    <source>
        <dbReference type="ARBA" id="ARBA00023136"/>
    </source>
</evidence>
<evidence type="ECO:0000256" key="2">
    <source>
        <dbReference type="ARBA" id="ARBA00022448"/>
    </source>
</evidence>
<keyword evidence="3 8" id="KW-0812">Transmembrane</keyword>
<feature type="transmembrane region" description="Helical" evidence="8">
    <location>
        <begin position="186"/>
        <end position="207"/>
    </location>
</feature>
<evidence type="ECO:0000256" key="6">
    <source>
        <dbReference type="ARBA" id="ARBA00044504"/>
    </source>
</evidence>
<keyword evidence="4 8" id="KW-1133">Transmembrane helix</keyword>
<dbReference type="Pfam" id="PF00083">
    <property type="entry name" value="Sugar_tr"/>
    <property type="match status" value="1"/>
</dbReference>
<feature type="transmembrane region" description="Helical" evidence="8">
    <location>
        <begin position="473"/>
        <end position="506"/>
    </location>
</feature>
<evidence type="ECO:0000256" key="1">
    <source>
        <dbReference type="ARBA" id="ARBA00004141"/>
    </source>
</evidence>
<comment type="similarity">
    <text evidence="6">Belongs to the major facilitator superfamily. Phosphate:H(+) symporter (TC 2.A.1.9) family.</text>
</comment>
<evidence type="ECO:0000256" key="4">
    <source>
        <dbReference type="ARBA" id="ARBA00022989"/>
    </source>
</evidence>
<comment type="catalytic activity">
    <reaction evidence="7">
        <text>phosphate(in) + H(+)(in) = phosphate(out) + H(+)(out)</text>
        <dbReference type="Rhea" id="RHEA:29939"/>
        <dbReference type="ChEBI" id="CHEBI:15378"/>
        <dbReference type="ChEBI" id="CHEBI:43474"/>
    </reaction>
    <physiologicalReaction direction="right-to-left" evidence="7">
        <dbReference type="Rhea" id="RHEA:29941"/>
    </physiologicalReaction>
</comment>
<feature type="transmembrane region" description="Helical" evidence="8">
    <location>
        <begin position="427"/>
        <end position="452"/>
    </location>
</feature>
<feature type="transmembrane region" description="Helical" evidence="8">
    <location>
        <begin position="372"/>
        <end position="393"/>
    </location>
</feature>
<dbReference type="Proteomes" id="UP001408789">
    <property type="component" value="Unassembled WGS sequence"/>
</dbReference>
<name>A0AAP0CHP8_9ASTR</name>
<dbReference type="PROSITE" id="PS50850">
    <property type="entry name" value="MFS"/>
    <property type="match status" value="1"/>
</dbReference>
<feature type="transmembrane region" description="Helical" evidence="8">
    <location>
        <begin position="161"/>
        <end position="180"/>
    </location>
</feature>
<gene>
    <name evidence="10" type="ORF">SSX86_024385</name>
</gene>
<accession>A0AAP0CHP8</accession>
<evidence type="ECO:0000256" key="8">
    <source>
        <dbReference type="SAM" id="Phobius"/>
    </source>
</evidence>
<protein>
    <recommendedName>
        <fullName evidence="9">Major facilitator superfamily (MFS) profile domain-containing protein</fullName>
    </recommendedName>
</protein>
<feature type="transmembrane region" description="Helical" evidence="8">
    <location>
        <begin position="219"/>
        <end position="242"/>
    </location>
</feature>
<comment type="subcellular location">
    <subcellularLocation>
        <location evidence="1">Membrane</location>
        <topology evidence="1">Multi-pass membrane protein</topology>
    </subcellularLocation>
</comment>
<dbReference type="Gene3D" id="1.20.1250.20">
    <property type="entry name" value="MFS general substrate transporter like domains"/>
    <property type="match status" value="1"/>
</dbReference>
<dbReference type="GO" id="GO:0016020">
    <property type="term" value="C:membrane"/>
    <property type="evidence" value="ECO:0007669"/>
    <property type="project" value="UniProtKB-SubCell"/>
</dbReference>
<dbReference type="GO" id="GO:0022857">
    <property type="term" value="F:transmembrane transporter activity"/>
    <property type="evidence" value="ECO:0007669"/>
    <property type="project" value="InterPro"/>
</dbReference>
<dbReference type="PROSITE" id="PS00217">
    <property type="entry name" value="SUGAR_TRANSPORT_2"/>
    <property type="match status" value="1"/>
</dbReference>
<feature type="transmembrane region" description="Helical" evidence="8">
    <location>
        <begin position="343"/>
        <end position="360"/>
    </location>
</feature>
<evidence type="ECO:0000313" key="11">
    <source>
        <dbReference type="Proteomes" id="UP001408789"/>
    </source>
</evidence>
<sequence>MSSHEKEPYDDLRSPLLPPVEPLTGVVHGQPSLEMLPVDQMLTKYCGEFGFWQFKHFALTCMALALDAIHTMVMIFADRELSWTCEPGSGCVRVSDTSVCGLKPGLWRWGASEGWSTVAEWGLVCGQKYKVGMVQALFFCGCMIGNGIFGQLSDTKLGRKGSLTIVCILNIIFGLMTSLSPSYQTYVLLRLLTGVSTGGIGVCAFVLATEPIGPSKRGIVGMSTFYFFSLGIALLSGIAYMFQSWRVLYIASSVPSIVFLVFVLPFISESPRWHLVRGETNEAMKIMHNIAKSNGNHLPQNAYLVLDKESNSCDRKHLEAGIKETVRSSVFDVINSPLTRSRLFLVMGINFASSVAYYGLNLNATNLKTNVYLNVLLNSAAEMPAYLLTAILIDRFGRKPLGIGTQWFSGMFCLLGSLMGTQGNWKVLRAMCGVLGIFGMAGTFNLLWVYAMELFPTVVRSTAIGSARQVGQLGAILVPFVVVSNAGFSFMVFGVCGIVGGVLIYFLPETLNRPLYDTMNGMEDEANKFSMLD</sequence>
<dbReference type="PANTHER" id="PTHR24064">
    <property type="entry name" value="SOLUTE CARRIER FAMILY 22 MEMBER"/>
    <property type="match status" value="1"/>
</dbReference>
<dbReference type="InterPro" id="IPR036259">
    <property type="entry name" value="MFS_trans_sf"/>
</dbReference>
<keyword evidence="5 8" id="KW-0472">Membrane</keyword>
<feature type="transmembrane region" description="Helical" evidence="8">
    <location>
        <begin position="131"/>
        <end position="149"/>
    </location>
</feature>
<keyword evidence="2" id="KW-0813">Transport</keyword>
<organism evidence="10 11">
    <name type="scientific">Deinandra increscens subsp. villosa</name>
    <dbReference type="NCBI Taxonomy" id="3103831"/>
    <lineage>
        <taxon>Eukaryota</taxon>
        <taxon>Viridiplantae</taxon>
        <taxon>Streptophyta</taxon>
        <taxon>Embryophyta</taxon>
        <taxon>Tracheophyta</taxon>
        <taxon>Spermatophyta</taxon>
        <taxon>Magnoliopsida</taxon>
        <taxon>eudicotyledons</taxon>
        <taxon>Gunneridae</taxon>
        <taxon>Pentapetalae</taxon>
        <taxon>asterids</taxon>
        <taxon>campanulids</taxon>
        <taxon>Asterales</taxon>
        <taxon>Asteraceae</taxon>
        <taxon>Asteroideae</taxon>
        <taxon>Heliantheae alliance</taxon>
        <taxon>Madieae</taxon>
        <taxon>Madiinae</taxon>
        <taxon>Deinandra</taxon>
    </lineage>
</organism>
<dbReference type="InterPro" id="IPR005828">
    <property type="entry name" value="MFS_sugar_transport-like"/>
</dbReference>
<feature type="transmembrane region" description="Helical" evidence="8">
    <location>
        <begin position="400"/>
        <end position="421"/>
    </location>
</feature>
<proteinExistence type="inferred from homology"/>
<dbReference type="AlphaFoldDB" id="A0AAP0CHP8"/>
<keyword evidence="11" id="KW-1185">Reference proteome</keyword>
<dbReference type="InterPro" id="IPR005829">
    <property type="entry name" value="Sugar_transporter_CS"/>
</dbReference>
<evidence type="ECO:0000313" key="10">
    <source>
        <dbReference type="EMBL" id="KAK9057019.1"/>
    </source>
</evidence>
<evidence type="ECO:0000256" key="7">
    <source>
        <dbReference type="ARBA" id="ARBA00049011"/>
    </source>
</evidence>
<evidence type="ECO:0000259" key="9">
    <source>
        <dbReference type="PROSITE" id="PS50850"/>
    </source>
</evidence>